<accession>A0A0N9HZM2</accession>
<keyword evidence="4" id="KW-1185">Reference proteome</keyword>
<gene>
    <name evidence="2" type="ORF">AOZ06_12695</name>
    <name evidence="3" type="ORF">AOZ06_13015</name>
</gene>
<dbReference type="KEGG" id="kphy:AOZ06_13015"/>
<reference evidence="2 4" key="1">
    <citation type="submission" date="2015-07" db="EMBL/GenBank/DDBJ databases">
        <title>Genome sequencing of Kibdelosporangium phytohabitans.</title>
        <authorList>
            <person name="Qin S."/>
            <person name="Xing K."/>
        </authorList>
    </citation>
    <scope>NUCLEOTIDE SEQUENCE [LARGE SCALE GENOMIC DNA]</scope>
    <source>
        <strain evidence="2 4">KLBMP1111</strain>
    </source>
</reference>
<dbReference type="KEGG" id="kphy:AOZ06_12695"/>
<organism evidence="2 4">
    <name type="scientific">Kibdelosporangium phytohabitans</name>
    <dbReference type="NCBI Taxonomy" id="860235"/>
    <lineage>
        <taxon>Bacteria</taxon>
        <taxon>Bacillati</taxon>
        <taxon>Actinomycetota</taxon>
        <taxon>Actinomycetes</taxon>
        <taxon>Pseudonocardiales</taxon>
        <taxon>Pseudonocardiaceae</taxon>
        <taxon>Kibdelosporangium</taxon>
    </lineage>
</organism>
<evidence type="ECO:0000313" key="2">
    <source>
        <dbReference type="EMBL" id="ALG07650.1"/>
    </source>
</evidence>
<dbReference type="EMBL" id="CP012752">
    <property type="protein sequence ID" value="ALG07650.1"/>
    <property type="molecule type" value="Genomic_DNA"/>
</dbReference>
<evidence type="ECO:0000256" key="1">
    <source>
        <dbReference type="SAM" id="MobiDB-lite"/>
    </source>
</evidence>
<name>A0A0N9HZM2_9PSEU</name>
<dbReference type="STRING" id="860235.AOZ06_12695"/>
<feature type="region of interest" description="Disordered" evidence="1">
    <location>
        <begin position="1"/>
        <end position="20"/>
    </location>
</feature>
<dbReference type="Proteomes" id="UP000063699">
    <property type="component" value="Chromosome"/>
</dbReference>
<protein>
    <submittedName>
        <fullName evidence="2">Uncharacterized protein</fullName>
    </submittedName>
</protein>
<dbReference type="AlphaFoldDB" id="A0A0N9HZM2"/>
<evidence type="ECO:0000313" key="3">
    <source>
        <dbReference type="EMBL" id="ALG07706.1"/>
    </source>
</evidence>
<dbReference type="EMBL" id="CP012752">
    <property type="protein sequence ID" value="ALG07706.1"/>
    <property type="molecule type" value="Genomic_DNA"/>
</dbReference>
<proteinExistence type="predicted"/>
<evidence type="ECO:0000313" key="4">
    <source>
        <dbReference type="Proteomes" id="UP000063699"/>
    </source>
</evidence>
<sequence>MSNVRSKHQADGPLRYRFGPGTRVTEVYPETCKNGHPHEPGKVTKGWSTPFVWICCDRCRAEGLPNDTTYLLPPPHEEVMRQWREWNTQQQRGHGKHL</sequence>